<gene>
    <name evidence="3" type="ORF">B0H16DRAFT_1696438</name>
</gene>
<evidence type="ECO:0000313" key="4">
    <source>
        <dbReference type="Proteomes" id="UP001215598"/>
    </source>
</evidence>
<reference evidence="3" key="1">
    <citation type="submission" date="2023-03" db="EMBL/GenBank/DDBJ databases">
        <title>Massive genome expansion in bonnet fungi (Mycena s.s.) driven by repeated elements and novel gene families across ecological guilds.</title>
        <authorList>
            <consortium name="Lawrence Berkeley National Laboratory"/>
            <person name="Harder C.B."/>
            <person name="Miyauchi S."/>
            <person name="Viragh M."/>
            <person name="Kuo A."/>
            <person name="Thoen E."/>
            <person name="Andreopoulos B."/>
            <person name="Lu D."/>
            <person name="Skrede I."/>
            <person name="Drula E."/>
            <person name="Henrissat B."/>
            <person name="Morin E."/>
            <person name="Kohler A."/>
            <person name="Barry K."/>
            <person name="LaButti K."/>
            <person name="Morin E."/>
            <person name="Salamov A."/>
            <person name="Lipzen A."/>
            <person name="Mereny Z."/>
            <person name="Hegedus B."/>
            <person name="Baldrian P."/>
            <person name="Stursova M."/>
            <person name="Weitz H."/>
            <person name="Taylor A."/>
            <person name="Grigoriev I.V."/>
            <person name="Nagy L.G."/>
            <person name="Martin F."/>
            <person name="Kauserud H."/>
        </authorList>
    </citation>
    <scope>NUCLEOTIDE SEQUENCE</scope>
    <source>
        <strain evidence="3">CBHHK182m</strain>
    </source>
</reference>
<evidence type="ECO:0000313" key="3">
    <source>
        <dbReference type="EMBL" id="KAJ7732306.1"/>
    </source>
</evidence>
<comment type="caution">
    <text evidence="3">The sequence shown here is derived from an EMBL/GenBank/DDBJ whole genome shotgun (WGS) entry which is preliminary data.</text>
</comment>
<proteinExistence type="predicted"/>
<name>A0AAD7I0L4_9AGAR</name>
<keyword evidence="4" id="KW-1185">Reference proteome</keyword>
<accession>A0AAD7I0L4</accession>
<dbReference type="AlphaFoldDB" id="A0AAD7I0L4"/>
<feature type="compositionally biased region" description="Gly residues" evidence="1">
    <location>
        <begin position="244"/>
        <end position="254"/>
    </location>
</feature>
<feature type="transmembrane region" description="Helical" evidence="2">
    <location>
        <begin position="54"/>
        <end position="77"/>
    </location>
</feature>
<protein>
    <submittedName>
        <fullName evidence="3">Uncharacterized protein</fullName>
    </submittedName>
</protein>
<feature type="region of interest" description="Disordered" evidence="1">
    <location>
        <begin position="225"/>
        <end position="289"/>
    </location>
</feature>
<sequence>MSLKRQSPLDALQSNPLRRQHHPLLLLPPRPRLRPTYFHALDARILLVANTSELALSTLAAAFALFVSLIGYPGILLNNRPFLVVYTFLLWIAFGLLVVPGHITYKHRTLNLEAKVNQQWSQELGAAGRLTIQSVLGCCGYFSPFVEATVSATCYSRGIALVPVHIAIMAAGLLCSNHATYRFGKGMMPKAYRLSREAMAVIMEQYASQLADQYGADAAAHMIANNSGNTGPRAQTQTHTRGSGLSGMGSGSGGYAQMPPNPFSPNPTPAASASDLNLAAPRPHEDGTGIRMGMAAFRRATSEEVQIAGAADPRSGGGIISLIPHKCIPVFGARLDSRPDLQHTQKGHSIGVWIFPSHCQAPKRQTLSDNCGIEEVLQELKSGLGLATFGLAPFELIHQAVLVGRSISPMLPRKITKFVVGIDILYAGQGLLQLHLVMTQPSNASLPTAVRMSCGFYQLCYNAPKCPEFASPG</sequence>
<feature type="transmembrane region" description="Helical" evidence="2">
    <location>
        <begin position="83"/>
        <end position="105"/>
    </location>
</feature>
<keyword evidence="2" id="KW-0812">Transmembrane</keyword>
<feature type="compositionally biased region" description="Pro residues" evidence="1">
    <location>
        <begin position="259"/>
        <end position="268"/>
    </location>
</feature>
<dbReference type="EMBL" id="JARKIB010000146">
    <property type="protein sequence ID" value="KAJ7732306.1"/>
    <property type="molecule type" value="Genomic_DNA"/>
</dbReference>
<evidence type="ECO:0000256" key="2">
    <source>
        <dbReference type="SAM" id="Phobius"/>
    </source>
</evidence>
<organism evidence="3 4">
    <name type="scientific">Mycena metata</name>
    <dbReference type="NCBI Taxonomy" id="1033252"/>
    <lineage>
        <taxon>Eukaryota</taxon>
        <taxon>Fungi</taxon>
        <taxon>Dikarya</taxon>
        <taxon>Basidiomycota</taxon>
        <taxon>Agaricomycotina</taxon>
        <taxon>Agaricomycetes</taxon>
        <taxon>Agaricomycetidae</taxon>
        <taxon>Agaricales</taxon>
        <taxon>Marasmiineae</taxon>
        <taxon>Mycenaceae</taxon>
        <taxon>Mycena</taxon>
    </lineage>
</organism>
<keyword evidence="2" id="KW-1133">Transmembrane helix</keyword>
<keyword evidence="2" id="KW-0472">Membrane</keyword>
<feature type="compositionally biased region" description="Polar residues" evidence="1">
    <location>
        <begin position="225"/>
        <end position="241"/>
    </location>
</feature>
<evidence type="ECO:0000256" key="1">
    <source>
        <dbReference type="SAM" id="MobiDB-lite"/>
    </source>
</evidence>
<feature type="transmembrane region" description="Helical" evidence="2">
    <location>
        <begin position="126"/>
        <end position="146"/>
    </location>
</feature>
<feature type="transmembrane region" description="Helical" evidence="2">
    <location>
        <begin position="158"/>
        <end position="180"/>
    </location>
</feature>
<dbReference type="Proteomes" id="UP001215598">
    <property type="component" value="Unassembled WGS sequence"/>
</dbReference>